<keyword evidence="3" id="KW-1185">Reference proteome</keyword>
<dbReference type="EMBL" id="CP096246">
    <property type="protein sequence ID" value="WFG95503.1"/>
    <property type="molecule type" value="Genomic_DNA"/>
</dbReference>
<keyword evidence="1" id="KW-1133">Transmembrane helix</keyword>
<keyword evidence="1" id="KW-0472">Membrane</keyword>
<sequence length="120" mass="14300">MDIKFKTTKEYKKIKKNFIIRNFVFGFVYFQFFIVLIEIIVGLVLFSNREIIVGILLFSLFLFLIFILLFFIIQCHICEIKEYKVMLLKKRMLPLEIINNGVLGKGTMLRPVRRGDDKIE</sequence>
<keyword evidence="1" id="KW-0812">Transmembrane</keyword>
<reference evidence="2 3" key="1">
    <citation type="submission" date="2022-04" db="EMBL/GenBank/DDBJ databases">
        <title>Whole genome of Spiroplasma citri.</title>
        <authorList>
            <person name="Khanchezar A."/>
            <person name="Izadpanah K."/>
            <person name="Taghavi M."/>
            <person name="Ghorbani A."/>
            <person name="Beven L."/>
        </authorList>
    </citation>
    <scope>NUCLEOTIDE SEQUENCE [LARGE SCALE GENOMIC DNA]</scope>
    <source>
        <strain evidence="2 3">D4</strain>
    </source>
</reference>
<name>A0AAX3SW13_SPICI</name>
<evidence type="ECO:0000313" key="2">
    <source>
        <dbReference type="EMBL" id="WFG95503.1"/>
    </source>
</evidence>
<gene>
    <name evidence="2" type="ORF">M0C40_05240</name>
</gene>
<accession>A0AAX3SW13</accession>
<evidence type="ECO:0008006" key="4">
    <source>
        <dbReference type="Google" id="ProtNLM"/>
    </source>
</evidence>
<dbReference type="RefSeq" id="WP_277938064.1">
    <property type="nucleotide sequence ID" value="NZ_CP096246.1"/>
</dbReference>
<feature type="transmembrane region" description="Helical" evidence="1">
    <location>
        <begin position="20"/>
        <end position="45"/>
    </location>
</feature>
<dbReference type="Proteomes" id="UP001214629">
    <property type="component" value="Chromosome"/>
</dbReference>
<proteinExistence type="predicted"/>
<protein>
    <recommendedName>
        <fullName evidence="4">Plectrovirus-related protein</fullName>
    </recommendedName>
</protein>
<feature type="transmembrane region" description="Helical" evidence="1">
    <location>
        <begin position="51"/>
        <end position="73"/>
    </location>
</feature>
<evidence type="ECO:0000256" key="1">
    <source>
        <dbReference type="SAM" id="Phobius"/>
    </source>
</evidence>
<organism evidence="2 3">
    <name type="scientific">Spiroplasma citri</name>
    <dbReference type="NCBI Taxonomy" id="2133"/>
    <lineage>
        <taxon>Bacteria</taxon>
        <taxon>Bacillati</taxon>
        <taxon>Mycoplasmatota</taxon>
        <taxon>Mollicutes</taxon>
        <taxon>Entomoplasmatales</taxon>
        <taxon>Spiroplasmataceae</taxon>
        <taxon>Spiroplasma</taxon>
    </lineage>
</organism>
<dbReference type="AlphaFoldDB" id="A0AAX3SW13"/>
<evidence type="ECO:0000313" key="3">
    <source>
        <dbReference type="Proteomes" id="UP001214629"/>
    </source>
</evidence>